<dbReference type="EMBL" id="FWXB01000015">
    <property type="protein sequence ID" value="SMC13615.1"/>
    <property type="molecule type" value="Genomic_DNA"/>
</dbReference>
<sequence length="40" mass="4134">MAGAVKGSAQARTLDISSVASGAFLGVWITEVTYLLQPSH</sequence>
<organism evidence="1 2">
    <name type="scientific">Roseovarius aestuarii</name>
    <dbReference type="NCBI Taxonomy" id="475083"/>
    <lineage>
        <taxon>Bacteria</taxon>
        <taxon>Pseudomonadati</taxon>
        <taxon>Pseudomonadota</taxon>
        <taxon>Alphaproteobacteria</taxon>
        <taxon>Rhodobacterales</taxon>
        <taxon>Roseobacteraceae</taxon>
        <taxon>Roseovarius</taxon>
    </lineage>
</organism>
<dbReference type="Proteomes" id="UP000193224">
    <property type="component" value="Unassembled WGS sequence"/>
</dbReference>
<proteinExistence type="predicted"/>
<keyword evidence="2" id="KW-1185">Reference proteome</keyword>
<evidence type="ECO:0000313" key="1">
    <source>
        <dbReference type="EMBL" id="SMC13615.1"/>
    </source>
</evidence>
<evidence type="ECO:0000313" key="2">
    <source>
        <dbReference type="Proteomes" id="UP000193224"/>
    </source>
</evidence>
<dbReference type="RefSeq" id="WP_263286548.1">
    <property type="nucleotide sequence ID" value="NZ_JAIMIB010000016.1"/>
</dbReference>
<name>A0A1X7BVT1_9RHOB</name>
<reference evidence="1 2" key="1">
    <citation type="submission" date="2017-03" db="EMBL/GenBank/DDBJ databases">
        <authorList>
            <person name="Afonso C.L."/>
            <person name="Miller P.J."/>
            <person name="Scott M.A."/>
            <person name="Spackman E."/>
            <person name="Goraichik I."/>
            <person name="Dimitrov K.M."/>
            <person name="Suarez D.L."/>
            <person name="Swayne D.E."/>
        </authorList>
    </citation>
    <scope>NUCLEOTIDE SEQUENCE [LARGE SCALE GENOMIC DNA]</scope>
    <source>
        <strain evidence="1 2">CECT 7745</strain>
    </source>
</reference>
<gene>
    <name evidence="1" type="ORF">ROA7745_03472</name>
</gene>
<protein>
    <submittedName>
        <fullName evidence="1">Uncharacterized protein</fullName>
    </submittedName>
</protein>
<dbReference type="AlphaFoldDB" id="A0A1X7BVT1"/>
<accession>A0A1X7BVT1</accession>